<dbReference type="PANTHER" id="PTHR24260:SF136">
    <property type="entry name" value="GH08193P-RELATED"/>
    <property type="match status" value="1"/>
</dbReference>
<dbReference type="GO" id="GO:0004252">
    <property type="term" value="F:serine-type endopeptidase activity"/>
    <property type="evidence" value="ECO:0007669"/>
    <property type="project" value="InterPro"/>
</dbReference>
<evidence type="ECO:0000256" key="1">
    <source>
        <dbReference type="SAM" id="SignalP"/>
    </source>
</evidence>
<reference evidence="3" key="1">
    <citation type="submission" date="2021-01" db="UniProtKB">
        <authorList>
            <consortium name="EnsemblMetazoa"/>
        </authorList>
    </citation>
    <scope>IDENTIFICATION</scope>
</reference>
<evidence type="ECO:0000259" key="2">
    <source>
        <dbReference type="Pfam" id="PF00089"/>
    </source>
</evidence>
<dbReference type="RefSeq" id="XP_022672466.1">
    <property type="nucleotide sequence ID" value="XM_022816731.1"/>
</dbReference>
<name>A0A7M7L7G6_VARDE</name>
<dbReference type="Gene3D" id="2.40.10.10">
    <property type="entry name" value="Trypsin-like serine proteases"/>
    <property type="match status" value="1"/>
</dbReference>
<dbReference type="InParanoid" id="A0A7M7L7G6"/>
<dbReference type="AlphaFoldDB" id="A0A7M7L7G6"/>
<proteinExistence type="predicted"/>
<sequence length="164" mass="17921">MVLGSVPIRSATISTLLTLCWCVCVNTSGAVCKPILLSRHDIYSDYYNEVSDEEQEQPAYPQNAALNDANCGVDGRSAITKRVLNGSSADDHLFPWAVKLYRVDERGKLGLCTGSLISDRHVLTAAHCVYGKDYVGGIIVLMGSANPHLRSHQTVKRTVEAIRM</sequence>
<dbReference type="SUPFAM" id="SSF50494">
    <property type="entry name" value="Trypsin-like serine proteases"/>
    <property type="match status" value="1"/>
</dbReference>
<dbReference type="GO" id="GO:0006508">
    <property type="term" value="P:proteolysis"/>
    <property type="evidence" value="ECO:0007669"/>
    <property type="project" value="InterPro"/>
</dbReference>
<feature type="chain" id="PRO_5029491116" description="Peptidase S1 domain-containing protein" evidence="1">
    <location>
        <begin position="23"/>
        <end position="164"/>
    </location>
</feature>
<evidence type="ECO:0000313" key="4">
    <source>
        <dbReference type="Proteomes" id="UP000594260"/>
    </source>
</evidence>
<dbReference type="KEGG" id="vde:111255089"/>
<dbReference type="InterPro" id="IPR001254">
    <property type="entry name" value="Trypsin_dom"/>
</dbReference>
<dbReference type="InterPro" id="IPR043504">
    <property type="entry name" value="Peptidase_S1_PA_chymotrypsin"/>
</dbReference>
<evidence type="ECO:0000313" key="3">
    <source>
        <dbReference type="EnsemblMetazoa" id="XP_022672466"/>
    </source>
</evidence>
<dbReference type="InterPro" id="IPR009003">
    <property type="entry name" value="Peptidase_S1_PA"/>
</dbReference>
<dbReference type="Pfam" id="PF00089">
    <property type="entry name" value="Trypsin"/>
    <property type="match status" value="1"/>
</dbReference>
<dbReference type="InterPro" id="IPR018114">
    <property type="entry name" value="TRYPSIN_HIS"/>
</dbReference>
<dbReference type="GeneID" id="111255089"/>
<keyword evidence="4" id="KW-1185">Reference proteome</keyword>
<dbReference type="Proteomes" id="UP000594260">
    <property type="component" value="Unplaced"/>
</dbReference>
<dbReference type="InterPro" id="IPR051333">
    <property type="entry name" value="CLIP_Serine_Protease"/>
</dbReference>
<organism evidence="3 4">
    <name type="scientific">Varroa destructor</name>
    <name type="common">Honeybee mite</name>
    <dbReference type="NCBI Taxonomy" id="109461"/>
    <lineage>
        <taxon>Eukaryota</taxon>
        <taxon>Metazoa</taxon>
        <taxon>Ecdysozoa</taxon>
        <taxon>Arthropoda</taxon>
        <taxon>Chelicerata</taxon>
        <taxon>Arachnida</taxon>
        <taxon>Acari</taxon>
        <taxon>Parasitiformes</taxon>
        <taxon>Mesostigmata</taxon>
        <taxon>Gamasina</taxon>
        <taxon>Dermanyssoidea</taxon>
        <taxon>Varroidae</taxon>
        <taxon>Varroa</taxon>
    </lineage>
</organism>
<feature type="signal peptide" evidence="1">
    <location>
        <begin position="1"/>
        <end position="22"/>
    </location>
</feature>
<feature type="domain" description="Peptidase S1" evidence="2">
    <location>
        <begin position="85"/>
        <end position="152"/>
    </location>
</feature>
<accession>A0A7M7L7G6</accession>
<dbReference type="PANTHER" id="PTHR24260">
    <property type="match status" value="1"/>
</dbReference>
<dbReference type="PROSITE" id="PS00134">
    <property type="entry name" value="TRYPSIN_HIS"/>
    <property type="match status" value="1"/>
</dbReference>
<dbReference type="OrthoDB" id="6510126at2759"/>
<keyword evidence="1" id="KW-0732">Signal</keyword>
<dbReference type="EnsemblMetazoa" id="XM_022816731">
    <property type="protein sequence ID" value="XP_022672466"/>
    <property type="gene ID" value="LOC111255089"/>
</dbReference>
<protein>
    <recommendedName>
        <fullName evidence="2">Peptidase S1 domain-containing protein</fullName>
    </recommendedName>
</protein>